<feature type="domain" description="N-acetyltransferase" evidence="1">
    <location>
        <begin position="14"/>
        <end position="193"/>
    </location>
</feature>
<dbReference type="AGR" id="WB:WBGene00017964"/>
<dbReference type="PROSITE" id="PS51186">
    <property type="entry name" value="GNAT"/>
    <property type="match status" value="1"/>
</dbReference>
<keyword evidence="3" id="KW-1185">Reference proteome</keyword>
<dbReference type="CDD" id="cd04301">
    <property type="entry name" value="NAT_SF"/>
    <property type="match status" value="1"/>
</dbReference>
<dbReference type="Gene3D" id="3.40.630.30">
    <property type="match status" value="1"/>
</dbReference>
<dbReference type="OrthoDB" id="6418983at2759"/>
<dbReference type="AlphaFoldDB" id="Q8I7G6"/>
<gene>
    <name evidence="2" type="ORF">CELE_F31F7.1</name>
    <name evidence="2 4" type="ORF">F31F7.1</name>
</gene>
<evidence type="ECO:0000313" key="4">
    <source>
        <dbReference type="WormBase" id="F31F7.1c"/>
    </source>
</evidence>
<dbReference type="InterPro" id="IPR009658">
    <property type="entry name" value="DUF1248"/>
</dbReference>
<evidence type="ECO:0000313" key="2">
    <source>
        <dbReference type="EMBL" id="CCD70364.1"/>
    </source>
</evidence>
<dbReference type="PANTHER" id="PTHR47408">
    <property type="entry name" value="PROTEIN CBG01304-RELATED"/>
    <property type="match status" value="1"/>
</dbReference>
<dbReference type="SMR" id="Q8I7G6"/>
<dbReference type="Bgee" id="WBGene00017964">
    <property type="expression patterns" value="Expressed in larva and 2 other cell types or tissues"/>
</dbReference>
<dbReference type="GO" id="GO:0016747">
    <property type="term" value="F:acyltransferase activity, transferring groups other than amino-acyl groups"/>
    <property type="evidence" value="ECO:0007669"/>
    <property type="project" value="InterPro"/>
</dbReference>
<dbReference type="Pfam" id="PF18014">
    <property type="entry name" value="Acetyltransf_18"/>
    <property type="match status" value="1"/>
</dbReference>
<dbReference type="EMBL" id="BX284605">
    <property type="protein sequence ID" value="CCD70364.1"/>
    <property type="molecule type" value="Genomic_DNA"/>
</dbReference>
<dbReference type="SUPFAM" id="SSF55729">
    <property type="entry name" value="Acyl-CoA N-acyltransferases (Nat)"/>
    <property type="match status" value="1"/>
</dbReference>
<proteinExistence type="predicted"/>
<organism evidence="2 3">
    <name type="scientific">Caenorhabditis elegans</name>
    <dbReference type="NCBI Taxonomy" id="6239"/>
    <lineage>
        <taxon>Eukaryota</taxon>
        <taxon>Metazoa</taxon>
        <taxon>Ecdysozoa</taxon>
        <taxon>Nematoda</taxon>
        <taxon>Chromadorea</taxon>
        <taxon>Rhabditida</taxon>
        <taxon>Rhabditina</taxon>
        <taxon>Rhabditomorpha</taxon>
        <taxon>Rhabditoidea</taxon>
        <taxon>Rhabditidae</taxon>
        <taxon>Peloderinae</taxon>
        <taxon>Caenorhabditis</taxon>
    </lineage>
</organism>
<accession>Q8I7G6</accession>
<name>Q8I7G6_CAEEL</name>
<dbReference type="ExpressionAtlas" id="Q8I7G6">
    <property type="expression patterns" value="baseline and differential"/>
</dbReference>
<dbReference type="WormBase" id="F31F7.1c">
    <property type="protein sequence ID" value="CE35300"/>
    <property type="gene ID" value="WBGene00017964"/>
</dbReference>
<sequence>MGVTTDLNVPKGIKVVLNPTQEYFDQFQEWITETERWNYRRTEYKLWCTAFEKFWLYMAIDEENDECVSVVSLALQRNSDGKKLYSIGNYYCVPEWRGRGVSNKLFVQVMKHVGKENCTLFGAVKMSPLYATRFNFALMNEFWHMFADIDVVDLVIPAMPNGFTCKKIEDNDWEKLHEYDETICDLDRRKFMKMNLSVAGTIARIVFNESGKIVGFGAIKMATGNELIMSPLYAETLDAATALMSTLLKGIPAILSFSSLITIYPDVNNDVPR</sequence>
<dbReference type="PANTHER" id="PTHR47408:SF1">
    <property type="entry name" value="N-ACETYLTRANSFERASE DOMAIN-CONTAINING PROTEIN"/>
    <property type="match status" value="1"/>
</dbReference>
<evidence type="ECO:0000259" key="1">
    <source>
        <dbReference type="PROSITE" id="PS51186"/>
    </source>
</evidence>
<dbReference type="InterPro" id="IPR041496">
    <property type="entry name" value="YitH/HolE_GNAT"/>
</dbReference>
<reference evidence="2 3" key="1">
    <citation type="journal article" date="1998" name="Science">
        <title>Genome sequence of the nematode C. elegans: a platform for investigating biology.</title>
        <authorList>
            <consortium name="The C. elegans sequencing consortium"/>
            <person name="Sulson J.E."/>
            <person name="Waterston R."/>
        </authorList>
    </citation>
    <scope>NUCLEOTIDE SEQUENCE [LARGE SCALE GENOMIC DNA]</scope>
    <source>
        <strain evidence="2 3">Bristol N2</strain>
    </source>
</reference>
<dbReference type="Proteomes" id="UP000001940">
    <property type="component" value="Chromosome V"/>
</dbReference>
<dbReference type="InterPro" id="IPR016181">
    <property type="entry name" value="Acyl_CoA_acyltransferase"/>
</dbReference>
<protein>
    <submittedName>
        <fullName evidence="2">N-acetyltransferase domain-containing protein</fullName>
    </submittedName>
</protein>
<dbReference type="Gene3D" id="3.40.630.90">
    <property type="match status" value="1"/>
</dbReference>
<dbReference type="InterPro" id="IPR000182">
    <property type="entry name" value="GNAT_dom"/>
</dbReference>
<dbReference type="Pfam" id="PF06852">
    <property type="entry name" value="DUF1248"/>
    <property type="match status" value="1"/>
</dbReference>
<dbReference type="UCSC" id="F31F7.1a">
    <property type="organism name" value="c. elegans"/>
</dbReference>
<evidence type="ECO:0000313" key="3">
    <source>
        <dbReference type="Proteomes" id="UP000001940"/>
    </source>
</evidence>
<dbReference type="HOGENOM" id="CLU_078337_0_0_1"/>